<evidence type="ECO:0000256" key="5">
    <source>
        <dbReference type="ARBA" id="ARBA00022676"/>
    </source>
</evidence>
<feature type="transmembrane region" description="Helical" evidence="11">
    <location>
        <begin position="657"/>
        <end position="676"/>
    </location>
</feature>
<feature type="transmembrane region" description="Helical" evidence="11">
    <location>
        <begin position="516"/>
        <end position="534"/>
    </location>
</feature>
<dbReference type="EMBL" id="FNCF01000002">
    <property type="protein sequence ID" value="SDG09512.1"/>
    <property type="molecule type" value="Genomic_DNA"/>
</dbReference>
<dbReference type="AlphaFoldDB" id="A0A1G7RFI1"/>
<evidence type="ECO:0000259" key="13">
    <source>
        <dbReference type="Pfam" id="PF14896"/>
    </source>
</evidence>
<evidence type="ECO:0000256" key="3">
    <source>
        <dbReference type="ARBA" id="ARBA00008195"/>
    </source>
</evidence>
<dbReference type="InterPro" id="IPR007680">
    <property type="entry name" value="Arabino_trans_central"/>
</dbReference>
<evidence type="ECO:0000256" key="4">
    <source>
        <dbReference type="ARBA" id="ARBA00022475"/>
    </source>
</evidence>
<feature type="domain" description="Arabinosyltransferase C-terminal" evidence="13">
    <location>
        <begin position="769"/>
        <end position="999"/>
    </location>
</feature>
<keyword evidence="7 11" id="KW-0812">Transmembrane</keyword>
<evidence type="ECO:0000313" key="16">
    <source>
        <dbReference type="Proteomes" id="UP000198863"/>
    </source>
</evidence>
<keyword evidence="6 15" id="KW-0808">Transferase</keyword>
<keyword evidence="4" id="KW-1003">Cell membrane</keyword>
<evidence type="ECO:0000256" key="2">
    <source>
        <dbReference type="ARBA" id="ARBA00004651"/>
    </source>
</evidence>
<feature type="domain" description="Arabinofuranosyltransferase central" evidence="12">
    <location>
        <begin position="179"/>
        <end position="643"/>
    </location>
</feature>
<comment type="function">
    <text evidence="1">Arabinosyl transferase responsible for the polymerization of arabinose into the arabinan of arabinogalactan.</text>
</comment>
<protein>
    <submittedName>
        <fullName evidence="15">Arabinosyltransferase B</fullName>
    </submittedName>
</protein>
<evidence type="ECO:0000259" key="14">
    <source>
        <dbReference type="Pfam" id="PF17689"/>
    </source>
</evidence>
<gene>
    <name evidence="15" type="ORF">SAMN05660324_1883</name>
</gene>
<proteinExistence type="inferred from homology"/>
<organism evidence="15 16">
    <name type="scientific">Klenkia brasiliensis</name>
    <dbReference type="NCBI Taxonomy" id="333142"/>
    <lineage>
        <taxon>Bacteria</taxon>
        <taxon>Bacillati</taxon>
        <taxon>Actinomycetota</taxon>
        <taxon>Actinomycetes</taxon>
        <taxon>Geodermatophilales</taxon>
        <taxon>Geodermatophilaceae</taxon>
        <taxon>Klenkia</taxon>
    </lineage>
</organism>
<evidence type="ECO:0000256" key="6">
    <source>
        <dbReference type="ARBA" id="ARBA00022679"/>
    </source>
</evidence>
<name>A0A1G7RFI1_9ACTN</name>
<feature type="transmembrane region" description="Helical" evidence="11">
    <location>
        <begin position="487"/>
        <end position="504"/>
    </location>
</feature>
<evidence type="ECO:0000256" key="9">
    <source>
        <dbReference type="ARBA" id="ARBA00023136"/>
    </source>
</evidence>
<evidence type="ECO:0000256" key="1">
    <source>
        <dbReference type="ARBA" id="ARBA00003001"/>
    </source>
</evidence>
<evidence type="ECO:0000259" key="12">
    <source>
        <dbReference type="Pfam" id="PF04602"/>
    </source>
</evidence>
<dbReference type="Pfam" id="PF17689">
    <property type="entry name" value="Arabino_trans_N"/>
    <property type="match status" value="1"/>
</dbReference>
<dbReference type="GO" id="GO:0005886">
    <property type="term" value="C:plasma membrane"/>
    <property type="evidence" value="ECO:0007669"/>
    <property type="project" value="UniProtKB-SubCell"/>
</dbReference>
<dbReference type="Pfam" id="PF14896">
    <property type="entry name" value="Arabino_trans_C"/>
    <property type="match status" value="1"/>
</dbReference>
<evidence type="ECO:0000256" key="7">
    <source>
        <dbReference type="ARBA" id="ARBA00022692"/>
    </source>
</evidence>
<dbReference type="Gene3D" id="2.60.120.610">
    <property type="entry name" value="arabinofuranosyltransferase like domain"/>
    <property type="match status" value="1"/>
</dbReference>
<keyword evidence="5" id="KW-0328">Glycosyltransferase</keyword>
<dbReference type="GO" id="GO:0071766">
    <property type="term" value="P:Actinobacterium-type cell wall biogenesis"/>
    <property type="evidence" value="ECO:0007669"/>
    <property type="project" value="InterPro"/>
</dbReference>
<dbReference type="Pfam" id="PF04602">
    <property type="entry name" value="Arabinose_trans"/>
    <property type="match status" value="1"/>
</dbReference>
<evidence type="ECO:0000256" key="10">
    <source>
        <dbReference type="ARBA" id="ARBA00023316"/>
    </source>
</evidence>
<dbReference type="InterPro" id="IPR027451">
    <property type="entry name" value="EmbABC_dom1"/>
</dbReference>
<keyword evidence="8 11" id="KW-1133">Transmembrane helix</keyword>
<sequence length="1009" mass="103928">MALLGVAVVALLASVLLPVAPVQMSTPSVSWPVDQSQPTSTMLQLTSQRPVGMQVDFSCATARAAGATTDGVVLSTIRPDSGAAAAQGLVVAVREGELLVDVAGDRLLDQPLGQADCTWTVQVDATGTSVLRDGRAVDGAATPTLPDVDVLATSLTRLVPDDGETLAVRIDVDDQFATSPSPVKLALVVVALLAAAAALVLLPGAARGRRPAAAARGGRLRALARPSALVHAAVGLAVVGWAFLTPMTGDDGYYAAMARNAPIEGYVGNYYQLYNQNFTPFTWFYRGLGSWESVAGSSPLALRVPALLAGLATYALAVAVVRAASRSVWSRVALALVFLAWWLPQDMGVRPESMVALAAVGALAGVCRAVARQSLRWVAVSFGVAAVGFVCHPTGFVALAPVVAALPALARLVRSGTRTATTARLAGVLAAGAPAAVLAFGDGTLRDFLRGQEIFLSIQAQEDWTSEYLRYQMLLAPGFMGAYAKRLPVLLALVGLVVWLVLRARSRGAGRSSPRLLDTAGTALALSFLLLWLTPSKWTFHFGSLAGVGSVFLTLLLVRAVQEARGPAAPPGAGPADARAPLAPRLAVAGVVVLAVALSFTGPNSWPSSWMLGVPHADVPPYVSVVRLGSPLVWVVVAAVAAVLLRRRRGADRPRRGGWAGAVTGATVVVVVAALVTSNGYLLGSFGYAAVRPQASWTPWGDTVRDPSASGCHAAGAFRTLDDRSARPLTVQDPTGAGGDFVDDGGFLASSPPPPAAVGGVRGSLQPDGGEEFQGVDTSGWYGLDGQLEDGTALAVAVSGRTGGDDPVVAEFGRRDGASVDVVSSVDVSDGVDAPYWRVLPIPVDAGLAAGADLVRLVVTDGSVGVGGWVAHAAPAVFEETSLQAYLGDRDPSGVAWQIALLFPCQALPEIRSGITQPSSTAVLYGNGLLAGLADATWLDVRGGIFAPSAREATVTALPTWLPGAPQVTDVTVVSLDNPYPVDGYRLTTGTTTVSGWAPPPGWGGRAPV</sequence>
<feature type="transmembrane region" description="Helical" evidence="11">
    <location>
        <begin position="185"/>
        <end position="206"/>
    </location>
</feature>
<evidence type="ECO:0000256" key="8">
    <source>
        <dbReference type="ARBA" id="ARBA00022989"/>
    </source>
</evidence>
<keyword evidence="9 11" id="KW-0472">Membrane</keyword>
<keyword evidence="10" id="KW-0961">Cell wall biogenesis/degradation</keyword>
<feature type="transmembrane region" description="Helical" evidence="11">
    <location>
        <begin position="328"/>
        <end position="344"/>
    </location>
</feature>
<dbReference type="InterPro" id="IPR032731">
    <property type="entry name" value="Arabino_trans_C"/>
</dbReference>
<evidence type="ECO:0000313" key="15">
    <source>
        <dbReference type="EMBL" id="SDG09512.1"/>
    </source>
</evidence>
<feature type="transmembrane region" description="Helical" evidence="11">
    <location>
        <begin position="382"/>
        <end position="410"/>
    </location>
</feature>
<feature type="transmembrane region" description="Helical" evidence="11">
    <location>
        <begin position="622"/>
        <end position="645"/>
    </location>
</feature>
<dbReference type="Gene3D" id="2.60.120.940">
    <property type="entry name" value="EmbC, C-terminal domain, subdomain 2"/>
    <property type="match status" value="1"/>
</dbReference>
<reference evidence="16" key="1">
    <citation type="submission" date="2016-10" db="EMBL/GenBank/DDBJ databases">
        <authorList>
            <person name="Varghese N."/>
            <person name="Submissions S."/>
        </authorList>
    </citation>
    <scope>NUCLEOTIDE SEQUENCE [LARGE SCALE GENOMIC DNA]</scope>
    <source>
        <strain evidence="16">DSM 44526</strain>
    </source>
</reference>
<feature type="domain" description="Arabinosyltransferas concanavalin like" evidence="14">
    <location>
        <begin position="25"/>
        <end position="173"/>
    </location>
</feature>
<feature type="transmembrane region" description="Helical" evidence="11">
    <location>
        <begin position="227"/>
        <end position="244"/>
    </location>
</feature>
<feature type="transmembrane region" description="Helical" evidence="11">
    <location>
        <begin position="582"/>
        <end position="602"/>
    </location>
</feature>
<dbReference type="InterPro" id="IPR040920">
    <property type="entry name" value="Arabino_trans_N"/>
</dbReference>
<feature type="transmembrane region" description="Helical" evidence="11">
    <location>
        <begin position="540"/>
        <end position="561"/>
    </location>
</feature>
<keyword evidence="16" id="KW-1185">Reference proteome</keyword>
<dbReference type="Proteomes" id="UP000198863">
    <property type="component" value="Unassembled WGS sequence"/>
</dbReference>
<feature type="transmembrane region" description="Helical" evidence="11">
    <location>
        <begin position="300"/>
        <end position="321"/>
    </location>
</feature>
<comment type="subcellular location">
    <subcellularLocation>
        <location evidence="2">Cell membrane</location>
        <topology evidence="2">Multi-pass membrane protein</topology>
    </subcellularLocation>
</comment>
<evidence type="ECO:0000256" key="11">
    <source>
        <dbReference type="SAM" id="Phobius"/>
    </source>
</evidence>
<dbReference type="GO" id="GO:0071555">
    <property type="term" value="P:cell wall organization"/>
    <property type="evidence" value="ECO:0007669"/>
    <property type="project" value="UniProtKB-KW"/>
</dbReference>
<dbReference type="GO" id="GO:0052636">
    <property type="term" value="F:arabinosyltransferase activity"/>
    <property type="evidence" value="ECO:0007669"/>
    <property type="project" value="InterPro"/>
</dbReference>
<comment type="similarity">
    <text evidence="3">Belongs to the emb family.</text>
</comment>
<dbReference type="InterPro" id="IPR042486">
    <property type="entry name" value="Arabino_trans_C_2"/>
</dbReference>
<accession>A0A1G7RFI1</accession>